<dbReference type="EMBL" id="MIGC01000031">
    <property type="protein sequence ID" value="PHJ26057.1"/>
    <property type="molecule type" value="Genomic_DNA"/>
</dbReference>
<keyword evidence="2" id="KW-1133">Transmembrane helix</keyword>
<feature type="region of interest" description="Disordered" evidence="1">
    <location>
        <begin position="378"/>
        <end position="433"/>
    </location>
</feature>
<reference evidence="3 4" key="1">
    <citation type="journal article" date="2017" name="Int. J. Parasitol.">
        <title>The genome of the protozoan parasite Cystoisospora suis and a reverse vaccinology approach to identify vaccine candidates.</title>
        <authorList>
            <person name="Palmieri N."/>
            <person name="Shrestha A."/>
            <person name="Ruttkowski B."/>
            <person name="Beck T."/>
            <person name="Vogl C."/>
            <person name="Tomley F."/>
            <person name="Blake D.P."/>
            <person name="Joachim A."/>
        </authorList>
    </citation>
    <scope>NUCLEOTIDE SEQUENCE [LARGE SCALE GENOMIC DNA]</scope>
    <source>
        <strain evidence="3 4">Wien I</strain>
    </source>
</reference>
<protein>
    <recommendedName>
        <fullName evidence="5">Transmembrane protein</fullName>
    </recommendedName>
</protein>
<organism evidence="3 4">
    <name type="scientific">Cystoisospora suis</name>
    <dbReference type="NCBI Taxonomy" id="483139"/>
    <lineage>
        <taxon>Eukaryota</taxon>
        <taxon>Sar</taxon>
        <taxon>Alveolata</taxon>
        <taxon>Apicomplexa</taxon>
        <taxon>Conoidasida</taxon>
        <taxon>Coccidia</taxon>
        <taxon>Eucoccidiorida</taxon>
        <taxon>Eimeriorina</taxon>
        <taxon>Sarcocystidae</taxon>
        <taxon>Cystoisospora</taxon>
    </lineage>
</organism>
<feature type="compositionally biased region" description="Basic and acidic residues" evidence="1">
    <location>
        <begin position="399"/>
        <end position="409"/>
    </location>
</feature>
<comment type="caution">
    <text evidence="3">The sequence shown here is derived from an EMBL/GenBank/DDBJ whole genome shotgun (WGS) entry which is preliminary data.</text>
</comment>
<feature type="region of interest" description="Disordered" evidence="1">
    <location>
        <begin position="281"/>
        <end position="361"/>
    </location>
</feature>
<dbReference type="VEuPathDB" id="ToxoDB:CSUI_000078"/>
<dbReference type="GeneID" id="94423523"/>
<keyword evidence="2" id="KW-0472">Membrane</keyword>
<evidence type="ECO:0008006" key="5">
    <source>
        <dbReference type="Google" id="ProtNLM"/>
    </source>
</evidence>
<gene>
    <name evidence="3" type="ORF">CSUI_000078</name>
</gene>
<dbReference type="AlphaFoldDB" id="A0A2C6LDH9"/>
<evidence type="ECO:0000256" key="1">
    <source>
        <dbReference type="SAM" id="MobiDB-lite"/>
    </source>
</evidence>
<feature type="compositionally biased region" description="Acidic residues" evidence="1">
    <location>
        <begin position="309"/>
        <end position="318"/>
    </location>
</feature>
<feature type="compositionally biased region" description="Polar residues" evidence="1">
    <location>
        <begin position="415"/>
        <end position="426"/>
    </location>
</feature>
<dbReference type="RefSeq" id="XP_067927703.1">
    <property type="nucleotide sequence ID" value="XM_068060312.1"/>
</dbReference>
<feature type="non-terminal residue" evidence="3">
    <location>
        <position position="455"/>
    </location>
</feature>
<keyword evidence="2" id="KW-0812">Transmembrane</keyword>
<dbReference type="Proteomes" id="UP000221165">
    <property type="component" value="Unassembled WGS sequence"/>
</dbReference>
<evidence type="ECO:0000313" key="4">
    <source>
        <dbReference type="Proteomes" id="UP000221165"/>
    </source>
</evidence>
<name>A0A2C6LDH9_9APIC</name>
<feature type="compositionally biased region" description="Basic and acidic residues" evidence="1">
    <location>
        <begin position="328"/>
        <end position="349"/>
    </location>
</feature>
<feature type="compositionally biased region" description="Basic and acidic residues" evidence="1">
    <location>
        <begin position="378"/>
        <end position="391"/>
    </location>
</feature>
<feature type="transmembrane region" description="Helical" evidence="2">
    <location>
        <begin position="18"/>
        <end position="38"/>
    </location>
</feature>
<accession>A0A2C6LDH9</accession>
<proteinExistence type="predicted"/>
<evidence type="ECO:0000256" key="2">
    <source>
        <dbReference type="SAM" id="Phobius"/>
    </source>
</evidence>
<feature type="region of interest" description="Disordered" evidence="1">
    <location>
        <begin position="219"/>
        <end position="238"/>
    </location>
</feature>
<evidence type="ECO:0000313" key="3">
    <source>
        <dbReference type="EMBL" id="PHJ26057.1"/>
    </source>
</evidence>
<keyword evidence="4" id="KW-1185">Reference proteome</keyword>
<sequence length="455" mass="52026">MATVVCPYQRRGRSLRTGFFFSSLPLFSWSLHLFSFLLSDNVSFTLAVTGVEGNKKSRNPVRFLDGTHPSRHTYFHGHGPLQTIDKELSFHEAFTREPMDLPSVHIPTINPSPFSISLSLDNRDERAKEDAFSEEASFHSFLPSSFSSLSPNVRRFAFSSSSLLRNPPSSPSLFTSHSSNFNDWANPDSRHLSSSRSSFTFREENLPPREHSFAEKQNLRLDLPHGTQRLSLHSPRLSNKKTYETRSLLPEIYPVEVSVHPERGGRSFLNLSEKIHLGNDSMNQESLSSPGDEERENSSSSSMALPSMQEEEREEEVEEEKKIKNRLVTRDTSHDGQEKSVEKALRQSAEENLSSFDRDEEDVPDRFKRILIREVLKEKQGEKKKKEEKYAASHPPLRANEEEKKESPSRRHLSYHSSSAVHPSTSEEQERFVVPGNMTVSLYREELGKSIERVH</sequence>